<accession>A0A7G1G3J0</accession>
<evidence type="ECO:0000313" key="2">
    <source>
        <dbReference type="EMBL" id="BBE30585.1"/>
    </source>
</evidence>
<evidence type="ECO:0000256" key="1">
    <source>
        <dbReference type="SAM" id="SignalP"/>
    </source>
</evidence>
<keyword evidence="3" id="KW-1185">Reference proteome</keyword>
<feature type="chain" id="PRO_5028972893" evidence="1">
    <location>
        <begin position="19"/>
        <end position="120"/>
    </location>
</feature>
<dbReference type="RefSeq" id="WP_190615665.1">
    <property type="nucleotide sequence ID" value="NZ_AP018712.1"/>
</dbReference>
<dbReference type="EMBL" id="AP018712">
    <property type="protein sequence ID" value="BBE30585.1"/>
    <property type="molecule type" value="Genomic_DNA"/>
</dbReference>
<sequence>MKKVVLIVLLSMFSFSNAISLAKNMETKIGTGLPTLGWATHNSEGNIIGYSGFNILLGYSSVNYFDELKINAWNPYWQWGTVMLLFPYVGIGTEYVADNGFFFDIGTFYFAPYVALGVNF</sequence>
<proteinExistence type="predicted"/>
<name>A0A7G1G3J0_9BACT</name>
<keyword evidence="1" id="KW-0732">Signal</keyword>
<reference evidence="2 3" key="1">
    <citation type="submission" date="2018-06" db="EMBL/GenBank/DDBJ databases">
        <title>Genome sequencing of Oceanotoga sp. sy52.</title>
        <authorList>
            <person name="Mori K."/>
        </authorList>
    </citation>
    <scope>NUCLEOTIDE SEQUENCE [LARGE SCALE GENOMIC DNA]</scope>
    <source>
        <strain evidence="3">sy52</strain>
    </source>
</reference>
<feature type="signal peptide" evidence="1">
    <location>
        <begin position="1"/>
        <end position="18"/>
    </location>
</feature>
<organism evidence="2 3">
    <name type="scientific">Tepiditoga spiralis</name>
    <dbReference type="NCBI Taxonomy" id="2108365"/>
    <lineage>
        <taxon>Bacteria</taxon>
        <taxon>Thermotogati</taxon>
        <taxon>Thermotogota</taxon>
        <taxon>Thermotogae</taxon>
        <taxon>Petrotogales</taxon>
        <taxon>Petrotogaceae</taxon>
        <taxon>Tepiditoga</taxon>
    </lineage>
</organism>
<gene>
    <name evidence="2" type="ORF">OSSY52_07260</name>
</gene>
<evidence type="ECO:0000313" key="3">
    <source>
        <dbReference type="Proteomes" id="UP000516361"/>
    </source>
</evidence>
<protein>
    <submittedName>
        <fullName evidence="2">Uncharacterized protein</fullName>
    </submittedName>
</protein>
<dbReference type="InParanoid" id="A0A7G1G3J0"/>
<dbReference type="Proteomes" id="UP000516361">
    <property type="component" value="Chromosome"/>
</dbReference>
<dbReference type="KEGG" id="ocy:OSSY52_07260"/>
<dbReference type="AlphaFoldDB" id="A0A7G1G3J0"/>